<protein>
    <submittedName>
        <fullName evidence="4">Nucleoside-diphosphate-sugar epimerase</fullName>
    </submittedName>
</protein>
<dbReference type="PANTHER" id="PTHR43245:SF51">
    <property type="entry name" value="SHORT CHAIN DEHYDROGENASE_REDUCTASE FAMILY 42E, MEMBER 2"/>
    <property type="match status" value="1"/>
</dbReference>
<dbReference type="InterPro" id="IPR036291">
    <property type="entry name" value="NAD(P)-bd_dom_sf"/>
</dbReference>
<dbReference type="SUPFAM" id="SSF51735">
    <property type="entry name" value="NAD(P)-binding Rossmann-fold domains"/>
    <property type="match status" value="1"/>
</dbReference>
<evidence type="ECO:0000313" key="5">
    <source>
        <dbReference type="Proteomes" id="UP000294980"/>
    </source>
</evidence>
<dbReference type="RefSeq" id="WP_117315980.1">
    <property type="nucleotide sequence ID" value="NZ_QQSW01000005.1"/>
</dbReference>
<reference evidence="4 5" key="1">
    <citation type="submission" date="2019-03" db="EMBL/GenBank/DDBJ databases">
        <title>Genomic Encyclopedia of Type Strains, Phase IV (KMG-IV): sequencing the most valuable type-strain genomes for metagenomic binning, comparative biology and taxonomic classification.</title>
        <authorList>
            <person name="Goeker M."/>
        </authorList>
    </citation>
    <scope>NUCLEOTIDE SEQUENCE [LARGE SCALE GENOMIC DNA]</scope>
    <source>
        <strain evidence="4 5">DSM 23344</strain>
    </source>
</reference>
<accession>A0A4R2KNY0</accession>
<keyword evidence="5" id="KW-1185">Reference proteome</keyword>
<evidence type="ECO:0000259" key="3">
    <source>
        <dbReference type="Pfam" id="PF01073"/>
    </source>
</evidence>
<dbReference type="OrthoDB" id="9801785at2"/>
<evidence type="ECO:0000256" key="1">
    <source>
        <dbReference type="ARBA" id="ARBA00009219"/>
    </source>
</evidence>
<dbReference type="Gene3D" id="3.40.50.720">
    <property type="entry name" value="NAD(P)-binding Rossmann-like Domain"/>
    <property type="match status" value="1"/>
</dbReference>
<gene>
    <name evidence="4" type="ORF">EV688_10671</name>
</gene>
<name>A0A4R2KNY0_9GAMM</name>
<dbReference type="InterPro" id="IPR002225">
    <property type="entry name" value="3Beta_OHSteriod_DH/Estase"/>
</dbReference>
<sequence>MKILVTGGGGFLGMAICRQLLAQGDEPIAMQRRESSALAGLGISQYRGDIRRPGDVRAAAADCSAVIHTAGKAGAWGDPAVYHAINVTGTENVIDACRSLGIRRLVFTSSPSVAHGGGDIEGGNESLPYPDHYAAPYPHSKALAEQTVMAASDGDLSTVSLRPHLVWGPGDNQLLPRLVQRARQGTLKLPGASKRIDTVYIDNAARAHLLALTALDNNAACHGRTYFISNGDPWPQAEIIHALLAAVGVDVRIQSIPASAAVLIGAAAESWWRLSRRRDEPPLTRWSAQQLSTAHWYDISAAREDLGYEPLITMREGLARLRASGLSP</sequence>
<evidence type="ECO:0000313" key="4">
    <source>
        <dbReference type="EMBL" id="TCO75881.1"/>
    </source>
</evidence>
<proteinExistence type="inferred from homology"/>
<organism evidence="4 5">
    <name type="scientific">Chromatocurvus halotolerans</name>
    <dbReference type="NCBI Taxonomy" id="1132028"/>
    <lineage>
        <taxon>Bacteria</taxon>
        <taxon>Pseudomonadati</taxon>
        <taxon>Pseudomonadota</taxon>
        <taxon>Gammaproteobacteria</taxon>
        <taxon>Cellvibrionales</taxon>
        <taxon>Halieaceae</taxon>
        <taxon>Chromatocurvus</taxon>
    </lineage>
</organism>
<comment type="similarity">
    <text evidence="1">Belongs to the 3-beta-HSD family.</text>
</comment>
<dbReference type="Proteomes" id="UP000294980">
    <property type="component" value="Unassembled WGS sequence"/>
</dbReference>
<evidence type="ECO:0000256" key="2">
    <source>
        <dbReference type="ARBA" id="ARBA00023002"/>
    </source>
</evidence>
<comment type="caution">
    <text evidence="4">The sequence shown here is derived from an EMBL/GenBank/DDBJ whole genome shotgun (WGS) entry which is preliminary data.</text>
</comment>
<dbReference type="Pfam" id="PF01073">
    <property type="entry name" value="3Beta_HSD"/>
    <property type="match status" value="1"/>
</dbReference>
<dbReference type="GO" id="GO:0016616">
    <property type="term" value="F:oxidoreductase activity, acting on the CH-OH group of donors, NAD or NADP as acceptor"/>
    <property type="evidence" value="ECO:0007669"/>
    <property type="project" value="InterPro"/>
</dbReference>
<dbReference type="AlphaFoldDB" id="A0A4R2KNY0"/>
<dbReference type="GO" id="GO:0006694">
    <property type="term" value="P:steroid biosynthetic process"/>
    <property type="evidence" value="ECO:0007669"/>
    <property type="project" value="InterPro"/>
</dbReference>
<dbReference type="PANTHER" id="PTHR43245">
    <property type="entry name" value="BIFUNCTIONAL POLYMYXIN RESISTANCE PROTEIN ARNA"/>
    <property type="match status" value="1"/>
</dbReference>
<keyword evidence="2" id="KW-0560">Oxidoreductase</keyword>
<dbReference type="EMBL" id="SLWX01000006">
    <property type="protein sequence ID" value="TCO75881.1"/>
    <property type="molecule type" value="Genomic_DNA"/>
</dbReference>
<dbReference type="InterPro" id="IPR050177">
    <property type="entry name" value="Lipid_A_modif_metabolic_enz"/>
</dbReference>
<feature type="domain" description="3-beta hydroxysteroid dehydrogenase/isomerase" evidence="3">
    <location>
        <begin position="4"/>
        <end position="251"/>
    </location>
</feature>